<evidence type="ECO:0000256" key="6">
    <source>
        <dbReference type="SAM" id="Phobius"/>
    </source>
</evidence>
<keyword evidence="6" id="KW-0812">Transmembrane</keyword>
<dbReference type="PANTHER" id="PTHR47870:SF4">
    <property type="entry name" value="CYTOCHROME C-TYPE BIOGENESIS PROTEIN CYCH"/>
    <property type="match status" value="1"/>
</dbReference>
<protein>
    <recommendedName>
        <fullName evidence="7">CcmH/CycL/Ccl2/NrfF N-terminal domain-containing protein</fullName>
    </recommendedName>
</protein>
<keyword evidence="4" id="KW-0732">Signal</keyword>
<dbReference type="Pfam" id="PF03918">
    <property type="entry name" value="CcmH"/>
    <property type="match status" value="1"/>
</dbReference>
<feature type="transmembrane region" description="Helical" evidence="6">
    <location>
        <begin position="104"/>
        <end position="122"/>
    </location>
</feature>
<dbReference type="CDD" id="cd16378">
    <property type="entry name" value="CcmH_N"/>
    <property type="match status" value="1"/>
</dbReference>
<reference evidence="8" key="1">
    <citation type="submission" date="2018-05" db="EMBL/GenBank/DDBJ databases">
        <authorList>
            <person name="Lanie J.A."/>
            <person name="Ng W.-L."/>
            <person name="Kazmierczak K.M."/>
            <person name="Andrzejewski T.M."/>
            <person name="Davidsen T.M."/>
            <person name="Wayne K.J."/>
            <person name="Tettelin H."/>
            <person name="Glass J.I."/>
            <person name="Rusch D."/>
            <person name="Podicherti R."/>
            <person name="Tsui H.-C.T."/>
            <person name="Winkler M.E."/>
        </authorList>
    </citation>
    <scope>NUCLEOTIDE SEQUENCE</scope>
</reference>
<dbReference type="Gene3D" id="1.10.8.640">
    <property type="entry name" value="Cytochrome C biogenesis protein"/>
    <property type="match status" value="1"/>
</dbReference>
<keyword evidence="2" id="KW-0349">Heme</keyword>
<name>A0A382G918_9ZZZZ</name>
<dbReference type="InterPro" id="IPR005616">
    <property type="entry name" value="CcmH/CycL/Ccl2/NrfF_N"/>
</dbReference>
<keyword evidence="6" id="KW-1133">Transmembrane helix</keyword>
<evidence type="ECO:0000256" key="2">
    <source>
        <dbReference type="ARBA" id="ARBA00022617"/>
    </source>
</evidence>
<evidence type="ECO:0000256" key="3">
    <source>
        <dbReference type="ARBA" id="ARBA00022723"/>
    </source>
</evidence>
<dbReference type="AlphaFoldDB" id="A0A382G918"/>
<dbReference type="GO" id="GO:0005886">
    <property type="term" value="C:plasma membrane"/>
    <property type="evidence" value="ECO:0007669"/>
    <property type="project" value="TreeGrafter"/>
</dbReference>
<evidence type="ECO:0000256" key="5">
    <source>
        <dbReference type="ARBA" id="ARBA00023004"/>
    </source>
</evidence>
<evidence type="ECO:0000313" key="8">
    <source>
        <dbReference type="EMBL" id="SVB71104.1"/>
    </source>
</evidence>
<evidence type="ECO:0000256" key="4">
    <source>
        <dbReference type="ARBA" id="ARBA00022729"/>
    </source>
</evidence>
<sequence>MRYFIQFALLLLLIPTTFAESIEAKDFESLDQESRYHALIEDIRCPVCQGQSIGGSNSSLAKDLREQVRQMILSNKSNEEIYQFMVERYGDFVVFKPPINWKTYLLWFAPLAFLIFCLIYLIRSTKTKDTIVNNSSVDIEKAKRLLK</sequence>
<dbReference type="EMBL" id="UINC01053955">
    <property type="protein sequence ID" value="SVB71104.1"/>
    <property type="molecule type" value="Genomic_DNA"/>
</dbReference>
<keyword evidence="3" id="KW-0479">Metal-binding</keyword>
<evidence type="ECO:0000256" key="1">
    <source>
        <dbReference type="ARBA" id="ARBA00010342"/>
    </source>
</evidence>
<dbReference type="PANTHER" id="PTHR47870">
    <property type="entry name" value="CYTOCHROME C-TYPE BIOGENESIS PROTEIN CCMH"/>
    <property type="match status" value="1"/>
</dbReference>
<keyword evidence="6" id="KW-0472">Membrane</keyword>
<comment type="similarity">
    <text evidence="1">Belongs to the CcmH/CycL/Ccl2/NrfF family.</text>
</comment>
<keyword evidence="5" id="KW-0408">Iron</keyword>
<evidence type="ECO:0000259" key="7">
    <source>
        <dbReference type="Pfam" id="PF03918"/>
    </source>
</evidence>
<accession>A0A382G918</accession>
<dbReference type="InterPro" id="IPR038297">
    <property type="entry name" value="CcmH/CycL/NrfF/Ccl2_sf"/>
</dbReference>
<proteinExistence type="inferred from homology"/>
<organism evidence="8">
    <name type="scientific">marine metagenome</name>
    <dbReference type="NCBI Taxonomy" id="408172"/>
    <lineage>
        <taxon>unclassified sequences</taxon>
        <taxon>metagenomes</taxon>
        <taxon>ecological metagenomes</taxon>
    </lineage>
</organism>
<feature type="domain" description="CcmH/CycL/Ccl2/NrfF N-terminal" evidence="7">
    <location>
        <begin position="9"/>
        <end position="144"/>
    </location>
</feature>
<dbReference type="InterPro" id="IPR051263">
    <property type="entry name" value="C-type_cytochrome_biogenesis"/>
</dbReference>
<gene>
    <name evidence="8" type="ORF">METZ01_LOCUS223958</name>
</gene>
<dbReference type="GO" id="GO:0017004">
    <property type="term" value="P:cytochrome complex assembly"/>
    <property type="evidence" value="ECO:0007669"/>
    <property type="project" value="UniProtKB-ARBA"/>
</dbReference>
<dbReference type="GO" id="GO:0046872">
    <property type="term" value="F:metal ion binding"/>
    <property type="evidence" value="ECO:0007669"/>
    <property type="project" value="UniProtKB-KW"/>
</dbReference>
<dbReference type="FunFam" id="1.10.8.640:FF:000001">
    <property type="entry name" value="Cytochrome c-type biogenesis protein"/>
    <property type="match status" value="1"/>
</dbReference>